<dbReference type="STRING" id="8078.ENSFHEP00000016338"/>
<dbReference type="Ensembl" id="ENSFHET00000024725.1">
    <property type="protein sequence ID" value="ENSFHEP00000016338.1"/>
    <property type="gene ID" value="ENSFHEG00000018030.1"/>
</dbReference>
<dbReference type="GeneID" id="105926224"/>
<keyword evidence="6" id="KW-0969">Cilium</keyword>
<keyword evidence="8" id="KW-0966">Cell projection</keyword>
<dbReference type="PANTHER" id="PTHR12442">
    <property type="entry name" value="DYNEIN INTERMEDIATE CHAIN"/>
    <property type="match status" value="1"/>
</dbReference>
<evidence type="ECO:0000256" key="13">
    <source>
        <dbReference type="SAM" id="MobiDB-lite"/>
    </source>
</evidence>
<dbReference type="SMART" id="SM00320">
    <property type="entry name" value="WD40"/>
    <property type="match status" value="6"/>
</dbReference>
<dbReference type="OrthoDB" id="10259804at2759"/>
<keyword evidence="7" id="KW-0206">Cytoskeleton</keyword>
<feature type="compositionally biased region" description="Polar residues" evidence="13">
    <location>
        <begin position="42"/>
        <end position="54"/>
    </location>
</feature>
<evidence type="ECO:0000256" key="2">
    <source>
        <dbReference type="ARBA" id="ARBA00022490"/>
    </source>
</evidence>
<feature type="repeat" description="WD" evidence="12">
    <location>
        <begin position="618"/>
        <end position="660"/>
    </location>
</feature>
<keyword evidence="4" id="KW-0677">Repeat</keyword>
<dbReference type="PROSITE" id="PS50082">
    <property type="entry name" value="WD_REPEATS_2"/>
    <property type="match status" value="2"/>
</dbReference>
<protein>
    <recommendedName>
        <fullName evidence="10">Dynein axonemal intermediate chain 4</fullName>
    </recommendedName>
    <alternativeName>
        <fullName evidence="11">WD repeat-containing protein 78</fullName>
    </alternativeName>
</protein>
<evidence type="ECO:0000256" key="7">
    <source>
        <dbReference type="ARBA" id="ARBA00023212"/>
    </source>
</evidence>
<dbReference type="Pfam" id="PF00400">
    <property type="entry name" value="WD40"/>
    <property type="match status" value="2"/>
</dbReference>
<proteinExistence type="predicted"/>
<dbReference type="Proteomes" id="UP000265000">
    <property type="component" value="Unplaced"/>
</dbReference>
<evidence type="ECO:0000313" key="15">
    <source>
        <dbReference type="Proteomes" id="UP000265000"/>
    </source>
</evidence>
<dbReference type="GO" id="GO:0045503">
    <property type="term" value="F:dynein light chain binding"/>
    <property type="evidence" value="ECO:0007669"/>
    <property type="project" value="TreeGrafter"/>
</dbReference>
<evidence type="ECO:0000256" key="9">
    <source>
        <dbReference type="ARBA" id="ARBA00024190"/>
    </source>
</evidence>
<dbReference type="InterPro" id="IPR036322">
    <property type="entry name" value="WD40_repeat_dom_sf"/>
</dbReference>
<keyword evidence="15" id="KW-1185">Reference proteome</keyword>
<dbReference type="PANTHER" id="PTHR12442:SF12">
    <property type="entry name" value="DYNEIN AXONEMAL INTERMEDIATE CHAIN 4"/>
    <property type="match status" value="1"/>
</dbReference>
<evidence type="ECO:0000256" key="1">
    <source>
        <dbReference type="ARBA" id="ARBA00004611"/>
    </source>
</evidence>
<feature type="repeat" description="WD" evidence="12">
    <location>
        <begin position="661"/>
        <end position="702"/>
    </location>
</feature>
<evidence type="ECO:0000256" key="6">
    <source>
        <dbReference type="ARBA" id="ARBA00023069"/>
    </source>
</evidence>
<evidence type="ECO:0000256" key="4">
    <source>
        <dbReference type="ARBA" id="ARBA00022737"/>
    </source>
</evidence>
<keyword evidence="5" id="KW-0282">Flagellum</keyword>
<sequence>MEKEMTPTLLSNSFNGTTNSSGSGEFKVSRRSNQKIKFAASLNHNNSDKSSNSVPHKKAIKVLDAQRRDVTPLALGPTRLEEPQSKKKPLSLDDLFFNTGANIFKSSSVADVASSRLFCSSFSSMSTMESGLLSRSCKTEDSFPLQDVTPPPPAHSAVPLERKCLPEENPDQGFDVTLTETDTFSLLDISPTIISEDAEGAEAVKQRNIHYAEFCKSRMANDNYSERSTQAFVGEPKTKHVQTNKNSSVNKSTTATSWDMYDSLCKPVDAGETQEADQEDYFVSTKKEKDKAEGSLSGDTGSTLSFVVEMETCVDSLTAESDQDKIVLSESFQNSLLVMERVVVLNIFQPMLAAFRGLPVLKDPYSTEKKPAAMEQSTEDKDWFLTPTLERLWAFACPLSIGRNITSMTWNKRNPDILAVGYGDWSSGSPKPGLVCCWSLKNLMWSERIFPCHSSVTCLDFSANNPGQLAVGMYDGSVAIYNIQAKNQVACIANSRDTSKRHQQPVWQVIWTKQQLQLSGEERDEVLVSVSGDGRITKWLMLSDGFNCIDLMVVKRIQDRKEKPKGNQEKIENVLLPVTPVLCVDFHPTDAGIYVIGTWDGRMHKCSFSNSAHFLDTYNKHFSPVTQVEWSRFYPDVFLSCSADWTIQLWQLDTMTPKMSFTSVQSPVDSIKWSPNCSMVFAAVYRQRMEVWDLSSSILLPTAVHHAEPGVTLGSVLLAKGSDCVLVGDSGGRVTVYKLKNFRAGKQKQVNNLDDIMQAVPGSLND</sequence>
<dbReference type="GO" id="GO:0003341">
    <property type="term" value="P:cilium movement"/>
    <property type="evidence" value="ECO:0007669"/>
    <property type="project" value="TreeGrafter"/>
</dbReference>
<keyword evidence="3 12" id="KW-0853">WD repeat</keyword>
<keyword evidence="2" id="KW-0963">Cytoplasm</keyword>
<dbReference type="GeneTree" id="ENSGT00940000156209"/>
<dbReference type="GO" id="GO:0120293">
    <property type="term" value="C:dynein axonemal particle"/>
    <property type="evidence" value="ECO:0007669"/>
    <property type="project" value="UniProtKB-SubCell"/>
</dbReference>
<accession>A0A3Q2PRK7</accession>
<evidence type="ECO:0000313" key="14">
    <source>
        <dbReference type="Ensembl" id="ENSFHEP00000016338.1"/>
    </source>
</evidence>
<comment type="subcellular location">
    <subcellularLocation>
        <location evidence="1">Cytoplasm</location>
        <location evidence="1">Cytoskeleton</location>
        <location evidence="1">Flagellum axoneme</location>
    </subcellularLocation>
    <subcellularLocation>
        <location evidence="9">Dynein axonemal particle</location>
    </subcellularLocation>
</comment>
<dbReference type="Gene3D" id="2.130.10.10">
    <property type="entry name" value="YVTN repeat-like/Quinoprotein amine dehydrogenase"/>
    <property type="match status" value="1"/>
</dbReference>
<evidence type="ECO:0000256" key="8">
    <source>
        <dbReference type="ARBA" id="ARBA00023273"/>
    </source>
</evidence>
<dbReference type="InterPro" id="IPR050687">
    <property type="entry name" value="Dynein_IC"/>
</dbReference>
<dbReference type="InterPro" id="IPR001680">
    <property type="entry name" value="WD40_rpt"/>
</dbReference>
<dbReference type="GO" id="GO:0005858">
    <property type="term" value="C:axonemal dynein complex"/>
    <property type="evidence" value="ECO:0007669"/>
    <property type="project" value="TreeGrafter"/>
</dbReference>
<dbReference type="SUPFAM" id="SSF50978">
    <property type="entry name" value="WD40 repeat-like"/>
    <property type="match status" value="1"/>
</dbReference>
<reference evidence="14" key="2">
    <citation type="submission" date="2025-09" db="UniProtKB">
        <authorList>
            <consortium name="Ensembl"/>
        </authorList>
    </citation>
    <scope>IDENTIFICATION</scope>
</reference>
<evidence type="ECO:0000256" key="5">
    <source>
        <dbReference type="ARBA" id="ARBA00022846"/>
    </source>
</evidence>
<dbReference type="FunFam" id="2.130.10.10:FF:001248">
    <property type="entry name" value="WD repeat domain 78"/>
    <property type="match status" value="1"/>
</dbReference>
<dbReference type="InterPro" id="IPR015943">
    <property type="entry name" value="WD40/YVTN_repeat-like_dom_sf"/>
</dbReference>
<evidence type="ECO:0000256" key="12">
    <source>
        <dbReference type="PROSITE-ProRule" id="PRU00221"/>
    </source>
</evidence>
<evidence type="ECO:0000256" key="11">
    <source>
        <dbReference type="ARBA" id="ARBA00041557"/>
    </source>
</evidence>
<name>A0A3Q2PRK7_FUNHE</name>
<evidence type="ECO:0000256" key="10">
    <source>
        <dbReference type="ARBA" id="ARBA00040002"/>
    </source>
</evidence>
<evidence type="ECO:0000256" key="3">
    <source>
        <dbReference type="ARBA" id="ARBA00022574"/>
    </source>
</evidence>
<dbReference type="GO" id="GO:0045504">
    <property type="term" value="F:dynein heavy chain binding"/>
    <property type="evidence" value="ECO:0007669"/>
    <property type="project" value="TreeGrafter"/>
</dbReference>
<dbReference type="AlphaFoldDB" id="A0A3Q2PRK7"/>
<organism evidence="14 15">
    <name type="scientific">Fundulus heteroclitus</name>
    <name type="common">Killifish</name>
    <name type="synonym">Mummichog</name>
    <dbReference type="NCBI Taxonomy" id="8078"/>
    <lineage>
        <taxon>Eukaryota</taxon>
        <taxon>Metazoa</taxon>
        <taxon>Chordata</taxon>
        <taxon>Craniata</taxon>
        <taxon>Vertebrata</taxon>
        <taxon>Euteleostomi</taxon>
        <taxon>Actinopterygii</taxon>
        <taxon>Neopterygii</taxon>
        <taxon>Teleostei</taxon>
        <taxon>Neoteleostei</taxon>
        <taxon>Acanthomorphata</taxon>
        <taxon>Ovalentaria</taxon>
        <taxon>Atherinomorphae</taxon>
        <taxon>Cyprinodontiformes</taxon>
        <taxon>Fundulidae</taxon>
        <taxon>Fundulus</taxon>
    </lineage>
</organism>
<feature type="compositionally biased region" description="Low complexity" evidence="13">
    <location>
        <begin position="8"/>
        <end position="24"/>
    </location>
</feature>
<reference evidence="14" key="1">
    <citation type="submission" date="2025-08" db="UniProtKB">
        <authorList>
            <consortium name="Ensembl"/>
        </authorList>
    </citation>
    <scope>IDENTIFICATION</scope>
</reference>
<feature type="region of interest" description="Disordered" evidence="13">
    <location>
        <begin position="1"/>
        <end position="65"/>
    </location>
</feature>